<dbReference type="SMART" id="SM00318">
    <property type="entry name" value="SNc"/>
    <property type="match status" value="1"/>
</dbReference>
<comment type="caution">
    <text evidence="2">The sequence shown here is derived from an EMBL/GenBank/DDBJ whole genome shotgun (WGS) entry which is preliminary data.</text>
</comment>
<reference evidence="2 3" key="1">
    <citation type="submission" date="2024-01" db="EMBL/GenBank/DDBJ databases">
        <title>Unpublished Manusciprt.</title>
        <authorList>
            <person name="Duman M."/>
            <person name="Valdes E.G."/>
            <person name="Ajmi N."/>
            <person name="Altun S."/>
            <person name="Saticioglu I.B."/>
        </authorList>
    </citation>
    <scope>NUCLEOTIDE SEQUENCE [LARGE SCALE GENOMIC DNA]</scope>
    <source>
        <strain evidence="2 3">148P</strain>
    </source>
</reference>
<dbReference type="InterPro" id="IPR002071">
    <property type="entry name" value="Thermonucl_AS"/>
</dbReference>
<dbReference type="RefSeq" id="WP_330073613.1">
    <property type="nucleotide sequence ID" value="NZ_JAZDQJ010000004.1"/>
</dbReference>
<evidence type="ECO:0000313" key="3">
    <source>
        <dbReference type="Proteomes" id="UP001335100"/>
    </source>
</evidence>
<dbReference type="InterPro" id="IPR016071">
    <property type="entry name" value="Staphylococal_nuclease_OB-fold"/>
</dbReference>
<dbReference type="PROSITE" id="PS01284">
    <property type="entry name" value="TNASE_2"/>
    <property type="match status" value="1"/>
</dbReference>
<dbReference type="PROSITE" id="PS50830">
    <property type="entry name" value="TNASE_3"/>
    <property type="match status" value="1"/>
</dbReference>
<sequence length="246" mass="26608">MAAIWQAPALAFCPAPLAPKTAEVRRVIDGDTLRLADGRSVRLIGINTPEIGRKGKPGEALGETARRRLAVLVRESGGRVDLVAGRESRDKYGRTLAHVYARSGDNLAARLLGEGLGYRVAVAPNNRLVVCQRRAEQAARKARIGLWRTQSPVMASDLRRPGFAVVGGKVSAISRHRGAIRLEIDRSLVVSVPRGVPLSFTSGLKGQRVEVRGWVLERSRNGGSSAQAKRWLLPLSDASMLERIGS</sequence>
<dbReference type="Proteomes" id="UP001335100">
    <property type="component" value="Unassembled WGS sequence"/>
</dbReference>
<gene>
    <name evidence="2" type="ORF">V0R50_05680</name>
</gene>
<dbReference type="Gene3D" id="2.40.50.90">
    <property type="match status" value="1"/>
</dbReference>
<evidence type="ECO:0000259" key="1">
    <source>
        <dbReference type="PROSITE" id="PS50830"/>
    </source>
</evidence>
<evidence type="ECO:0000313" key="2">
    <source>
        <dbReference type="EMBL" id="MEE1932706.1"/>
    </source>
</evidence>
<protein>
    <submittedName>
        <fullName evidence="2">Thermonuclease family protein</fullName>
    </submittedName>
</protein>
<name>A0ABU7HME5_9PSED</name>
<feature type="domain" description="TNase-like" evidence="1">
    <location>
        <begin position="18"/>
        <end position="149"/>
    </location>
</feature>
<proteinExistence type="predicted"/>
<dbReference type="EMBL" id="JAZDQJ010000004">
    <property type="protein sequence ID" value="MEE1932706.1"/>
    <property type="molecule type" value="Genomic_DNA"/>
</dbReference>
<dbReference type="Pfam" id="PF00565">
    <property type="entry name" value="SNase"/>
    <property type="match status" value="1"/>
</dbReference>
<accession>A0ABU7HME5</accession>
<organism evidence="2 3">
    <name type="scientific">Pseudomonas ulcerans</name>
    <dbReference type="NCBI Taxonomy" id="3115852"/>
    <lineage>
        <taxon>Bacteria</taxon>
        <taxon>Pseudomonadati</taxon>
        <taxon>Pseudomonadota</taxon>
        <taxon>Gammaproteobacteria</taxon>
        <taxon>Pseudomonadales</taxon>
        <taxon>Pseudomonadaceae</taxon>
        <taxon>Pseudomonas</taxon>
    </lineage>
</organism>
<dbReference type="InterPro" id="IPR035437">
    <property type="entry name" value="SNase_OB-fold_sf"/>
</dbReference>
<dbReference type="SUPFAM" id="SSF50199">
    <property type="entry name" value="Staphylococcal nuclease"/>
    <property type="match status" value="1"/>
</dbReference>
<keyword evidence="3" id="KW-1185">Reference proteome</keyword>